<evidence type="ECO:0000313" key="3">
    <source>
        <dbReference type="Proteomes" id="UP000053477"/>
    </source>
</evidence>
<protein>
    <submittedName>
        <fullName evidence="2">S-adenosyl-L-methionine-dependent methyltransferase</fullName>
    </submittedName>
</protein>
<keyword evidence="2" id="KW-0489">Methyltransferase</keyword>
<dbReference type="SUPFAM" id="SSF53335">
    <property type="entry name" value="S-adenosyl-L-methionine-dependent methyltransferases"/>
    <property type="match status" value="1"/>
</dbReference>
<dbReference type="InParanoid" id="A0A0H2RUG1"/>
<dbReference type="AlphaFoldDB" id="A0A0H2RUG1"/>
<dbReference type="STRING" id="27342.A0A0H2RUG1"/>
<dbReference type="InterPro" id="IPR029063">
    <property type="entry name" value="SAM-dependent_MTases_sf"/>
</dbReference>
<dbReference type="Proteomes" id="UP000053477">
    <property type="component" value="Unassembled WGS sequence"/>
</dbReference>
<dbReference type="EMBL" id="KQ086091">
    <property type="protein sequence ID" value="KLO08436.1"/>
    <property type="molecule type" value="Genomic_DNA"/>
</dbReference>
<feature type="domain" description="Methyltransferase" evidence="1">
    <location>
        <begin position="57"/>
        <end position="151"/>
    </location>
</feature>
<accession>A0A0H2RUG1</accession>
<dbReference type="PANTHER" id="PTHR43591:SF110">
    <property type="entry name" value="RHODANESE DOMAIN-CONTAINING PROTEIN"/>
    <property type="match status" value="1"/>
</dbReference>
<organism evidence="2 3">
    <name type="scientific">Schizopora paradoxa</name>
    <dbReference type="NCBI Taxonomy" id="27342"/>
    <lineage>
        <taxon>Eukaryota</taxon>
        <taxon>Fungi</taxon>
        <taxon>Dikarya</taxon>
        <taxon>Basidiomycota</taxon>
        <taxon>Agaricomycotina</taxon>
        <taxon>Agaricomycetes</taxon>
        <taxon>Hymenochaetales</taxon>
        <taxon>Schizoporaceae</taxon>
        <taxon>Schizopora</taxon>
    </lineage>
</organism>
<dbReference type="InterPro" id="IPR041698">
    <property type="entry name" value="Methyltransf_25"/>
</dbReference>
<gene>
    <name evidence="2" type="ORF">SCHPADRAFT_880508</name>
</gene>
<evidence type="ECO:0000259" key="1">
    <source>
        <dbReference type="Pfam" id="PF13649"/>
    </source>
</evidence>
<keyword evidence="2" id="KW-0808">Transferase</keyword>
<dbReference type="OrthoDB" id="184880at2759"/>
<proteinExistence type="predicted"/>
<sequence length="286" mass="32105">MPGSPVIPAHVYLLPHNNSELERLNVQHQYLKKFVYDGKLIYDDEVTEKLRREGGRVLDNGTGTVAWAQELSQEVPKSVEIHGIDISPQNFPNKSNLTDNTFLHLGSVTELPAEWSDHFDLVNQRYLIVALLAPQWHTCASEILRVLKPGGCVQFVEREPGYVTPAEYGPAATWQEDVFEELYKMKGFNRRCALDLPATLEKAGFVDIRSERKLTPIGSRYGEGGEMGVIAYGGAMRNMGYAAIQSGLVASEEEFEERSSELHQEWEEEGAQIACRIVCARKPLVQ</sequence>
<keyword evidence="3" id="KW-1185">Reference proteome</keyword>
<dbReference type="GO" id="GO:0008168">
    <property type="term" value="F:methyltransferase activity"/>
    <property type="evidence" value="ECO:0007669"/>
    <property type="project" value="UniProtKB-KW"/>
</dbReference>
<dbReference type="Pfam" id="PF13649">
    <property type="entry name" value="Methyltransf_25"/>
    <property type="match status" value="1"/>
</dbReference>
<reference evidence="2 3" key="1">
    <citation type="submission" date="2015-04" db="EMBL/GenBank/DDBJ databases">
        <title>Complete genome sequence of Schizopora paradoxa KUC8140, a cosmopolitan wood degrader in East Asia.</title>
        <authorList>
            <consortium name="DOE Joint Genome Institute"/>
            <person name="Min B."/>
            <person name="Park H."/>
            <person name="Jang Y."/>
            <person name="Kim J.-J."/>
            <person name="Kim K.H."/>
            <person name="Pangilinan J."/>
            <person name="Lipzen A."/>
            <person name="Riley R."/>
            <person name="Grigoriev I.V."/>
            <person name="Spatafora J.W."/>
            <person name="Choi I.-G."/>
        </authorList>
    </citation>
    <scope>NUCLEOTIDE SEQUENCE [LARGE SCALE GENOMIC DNA]</scope>
    <source>
        <strain evidence="2 3">KUC8140</strain>
    </source>
</reference>
<evidence type="ECO:0000313" key="2">
    <source>
        <dbReference type="EMBL" id="KLO08436.1"/>
    </source>
</evidence>
<dbReference type="PANTHER" id="PTHR43591">
    <property type="entry name" value="METHYLTRANSFERASE"/>
    <property type="match status" value="1"/>
</dbReference>
<dbReference type="CDD" id="cd02440">
    <property type="entry name" value="AdoMet_MTases"/>
    <property type="match status" value="1"/>
</dbReference>
<dbReference type="Gene3D" id="3.40.50.150">
    <property type="entry name" value="Vaccinia Virus protein VP39"/>
    <property type="match status" value="1"/>
</dbReference>
<name>A0A0H2RUG1_9AGAM</name>
<dbReference type="GO" id="GO:0032259">
    <property type="term" value="P:methylation"/>
    <property type="evidence" value="ECO:0007669"/>
    <property type="project" value="UniProtKB-KW"/>
</dbReference>
<dbReference type="FunCoup" id="A0A0H2RUG1">
    <property type="interactions" value="3"/>
</dbReference>